<sequence>MLREHPERGSVFFQRAPDHRGRTRQSSLGDHPEVAHAQLLCSKKALAGIWGQGEFRLVQEYANHQHVLLAVNGQRENVVIKTRSKRSVTVAEEVESIYQEFNFLTHPRPPHTSSAVQACCTASPICTWCSSMAATSAWSR</sequence>
<organism evidence="2 3">
    <name type="scientific">Prorocentrum cordatum</name>
    <dbReference type="NCBI Taxonomy" id="2364126"/>
    <lineage>
        <taxon>Eukaryota</taxon>
        <taxon>Sar</taxon>
        <taxon>Alveolata</taxon>
        <taxon>Dinophyceae</taxon>
        <taxon>Prorocentrales</taxon>
        <taxon>Prorocentraceae</taxon>
        <taxon>Prorocentrum</taxon>
    </lineage>
</organism>
<evidence type="ECO:0008006" key="4">
    <source>
        <dbReference type="Google" id="ProtNLM"/>
    </source>
</evidence>
<evidence type="ECO:0000313" key="3">
    <source>
        <dbReference type="Proteomes" id="UP001189429"/>
    </source>
</evidence>
<accession>A0ABN9Y6A0</accession>
<evidence type="ECO:0000313" key="2">
    <source>
        <dbReference type="EMBL" id="CAK0908105.1"/>
    </source>
</evidence>
<evidence type="ECO:0000256" key="1">
    <source>
        <dbReference type="SAM" id="MobiDB-lite"/>
    </source>
</evidence>
<protein>
    <recommendedName>
        <fullName evidence="4">Inositol-pentakisphosphate 2-kinase</fullName>
    </recommendedName>
</protein>
<name>A0ABN9Y6A0_9DINO</name>
<reference evidence="2" key="1">
    <citation type="submission" date="2023-10" db="EMBL/GenBank/DDBJ databases">
        <authorList>
            <person name="Chen Y."/>
            <person name="Shah S."/>
            <person name="Dougan E. K."/>
            <person name="Thang M."/>
            <person name="Chan C."/>
        </authorList>
    </citation>
    <scope>NUCLEOTIDE SEQUENCE [LARGE SCALE GENOMIC DNA]</scope>
</reference>
<feature type="region of interest" description="Disordered" evidence="1">
    <location>
        <begin position="1"/>
        <end position="30"/>
    </location>
</feature>
<dbReference type="EMBL" id="CAUYUJ010021953">
    <property type="protein sequence ID" value="CAK0908105.1"/>
    <property type="molecule type" value="Genomic_DNA"/>
</dbReference>
<comment type="caution">
    <text evidence="2">The sequence shown here is derived from an EMBL/GenBank/DDBJ whole genome shotgun (WGS) entry which is preliminary data.</text>
</comment>
<proteinExistence type="predicted"/>
<dbReference type="Proteomes" id="UP001189429">
    <property type="component" value="Unassembled WGS sequence"/>
</dbReference>
<gene>
    <name evidence="2" type="ORF">PCOR1329_LOCUS82867</name>
</gene>
<keyword evidence="3" id="KW-1185">Reference proteome</keyword>